<evidence type="ECO:0000313" key="2">
    <source>
        <dbReference type="EMBL" id="SDO67408.1"/>
    </source>
</evidence>
<proteinExistence type="predicted"/>
<dbReference type="PANTHER" id="PTHR32251">
    <property type="entry name" value="3-OXO-5-ALPHA-STEROID 4-DEHYDROGENASE"/>
    <property type="match status" value="1"/>
</dbReference>
<feature type="transmembrane region" description="Helical" evidence="1">
    <location>
        <begin position="196"/>
        <end position="216"/>
    </location>
</feature>
<dbReference type="AlphaFoldDB" id="A0A1H0LGQ4"/>
<sequence>MADFFGTDAWQAALGGLAWTAAVALATWTVSLARRDASLVDRIWGPMIAGAGVVYALRLSPAWQGSAAWWTVAVAAAWAARLAVFITLRNWGHGEDRRYQAMRERHGERFGIRSLYLVFGLQAVLAWVVSAPLFAAVVFLRPDHAWQTLPGLALAVFGLVFETVGDAQMARFKRQGDRGDRVMDQGLWRYTRHPNYFGEACVWWGLWLAALGVAGMPAVWSIVSPLLMTTLLLRVSGVALLEKDMHSRRPAYREYQRRTSAFIPMPPRSGRPS</sequence>
<name>A0A1H0LGQ4_9BURK</name>
<feature type="transmembrane region" description="Helical" evidence="1">
    <location>
        <begin position="115"/>
        <end position="139"/>
    </location>
</feature>
<dbReference type="OrthoDB" id="9779233at2"/>
<organism evidence="2 3">
    <name type="scientific">Paracidovorax cattleyae</name>
    <dbReference type="NCBI Taxonomy" id="80868"/>
    <lineage>
        <taxon>Bacteria</taxon>
        <taxon>Pseudomonadati</taxon>
        <taxon>Pseudomonadota</taxon>
        <taxon>Betaproteobacteria</taxon>
        <taxon>Burkholderiales</taxon>
        <taxon>Comamonadaceae</taxon>
        <taxon>Paracidovorax</taxon>
    </lineage>
</organism>
<keyword evidence="1" id="KW-0812">Transmembrane</keyword>
<dbReference type="RefSeq" id="WP_092832105.1">
    <property type="nucleotide sequence ID" value="NZ_CP028290.1"/>
</dbReference>
<accession>A0A1H0LGQ4</accession>
<evidence type="ECO:0000256" key="1">
    <source>
        <dbReference type="SAM" id="Phobius"/>
    </source>
</evidence>
<dbReference type="Proteomes" id="UP000199317">
    <property type="component" value="Unassembled WGS sequence"/>
</dbReference>
<keyword evidence="1" id="KW-0472">Membrane</keyword>
<dbReference type="InterPro" id="IPR010721">
    <property type="entry name" value="UstE-like"/>
</dbReference>
<dbReference type="Pfam" id="PF06966">
    <property type="entry name" value="DUF1295"/>
    <property type="match status" value="1"/>
</dbReference>
<dbReference type="PROSITE" id="PS50244">
    <property type="entry name" value="S5A_REDUCTASE"/>
    <property type="match status" value="1"/>
</dbReference>
<protein>
    <submittedName>
        <fullName evidence="2">Steroid 5-alpha reductase family enzyme</fullName>
    </submittedName>
</protein>
<feature type="transmembrane region" description="Helical" evidence="1">
    <location>
        <begin position="43"/>
        <end position="61"/>
    </location>
</feature>
<reference evidence="3" key="1">
    <citation type="submission" date="2016-10" db="EMBL/GenBank/DDBJ databases">
        <authorList>
            <person name="Varghese N."/>
            <person name="Submissions S."/>
        </authorList>
    </citation>
    <scope>NUCLEOTIDE SEQUENCE [LARGE SCALE GENOMIC DNA]</scope>
    <source>
        <strain evidence="3">DSM 17101</strain>
    </source>
</reference>
<feature type="transmembrane region" description="Helical" evidence="1">
    <location>
        <begin position="12"/>
        <end position="31"/>
    </location>
</feature>
<feature type="transmembrane region" description="Helical" evidence="1">
    <location>
        <begin position="67"/>
        <end position="88"/>
    </location>
</feature>
<dbReference type="Gene3D" id="1.20.120.1630">
    <property type="match status" value="1"/>
</dbReference>
<dbReference type="EMBL" id="FNJL01000002">
    <property type="protein sequence ID" value="SDO67408.1"/>
    <property type="molecule type" value="Genomic_DNA"/>
</dbReference>
<feature type="transmembrane region" description="Helical" evidence="1">
    <location>
        <begin position="145"/>
        <end position="164"/>
    </location>
</feature>
<dbReference type="GO" id="GO:0016020">
    <property type="term" value="C:membrane"/>
    <property type="evidence" value="ECO:0007669"/>
    <property type="project" value="TreeGrafter"/>
</dbReference>
<gene>
    <name evidence="2" type="ORF">SAMN04489708_102188</name>
</gene>
<evidence type="ECO:0000313" key="3">
    <source>
        <dbReference type="Proteomes" id="UP000199317"/>
    </source>
</evidence>
<keyword evidence="1" id="KW-1133">Transmembrane helix</keyword>
<keyword evidence="3" id="KW-1185">Reference proteome</keyword>
<dbReference type="PANTHER" id="PTHR32251:SF17">
    <property type="entry name" value="STEROID 5-ALPHA REDUCTASE C-TERMINAL DOMAIN-CONTAINING PROTEIN"/>
    <property type="match status" value="1"/>
</dbReference>